<dbReference type="EMBL" id="CP001110">
    <property type="protein sequence ID" value="ACF42539.1"/>
    <property type="molecule type" value="Genomic_DNA"/>
</dbReference>
<dbReference type="HOGENOM" id="CLU_1502109_0_0_10"/>
<proteinExistence type="predicted"/>
<dbReference type="AlphaFoldDB" id="B4SBB8"/>
<dbReference type="eggNOG" id="COG1399">
    <property type="taxonomic scope" value="Bacteria"/>
</dbReference>
<reference evidence="1 2" key="1">
    <citation type="submission" date="2008-06" db="EMBL/GenBank/DDBJ databases">
        <title>Complete sequence of Pelodictyon phaeoclathratiforme BU-1.</title>
        <authorList>
            <consortium name="US DOE Joint Genome Institute"/>
            <person name="Lucas S."/>
            <person name="Copeland A."/>
            <person name="Lapidus A."/>
            <person name="Glavina del Rio T."/>
            <person name="Dalin E."/>
            <person name="Tice H."/>
            <person name="Bruce D."/>
            <person name="Goodwin L."/>
            <person name="Pitluck S."/>
            <person name="Schmutz J."/>
            <person name="Larimer F."/>
            <person name="Land M."/>
            <person name="Hauser L."/>
            <person name="Kyrpides N."/>
            <person name="Mikhailova N."/>
            <person name="Liu Z."/>
            <person name="Li T."/>
            <person name="Zhao F."/>
            <person name="Overmann J."/>
            <person name="Bryant D.A."/>
            <person name="Richardson P."/>
        </authorList>
    </citation>
    <scope>NUCLEOTIDE SEQUENCE [LARGE SCALE GENOMIC DNA]</scope>
    <source>
        <strain evidence="2">DSM 5477 / BU-1</strain>
    </source>
</reference>
<dbReference type="InterPro" id="IPR003772">
    <property type="entry name" value="YceD"/>
</dbReference>
<dbReference type="STRING" id="324925.Ppha_0202"/>
<evidence type="ECO:0000313" key="1">
    <source>
        <dbReference type="EMBL" id="ACF42539.1"/>
    </source>
</evidence>
<keyword evidence="2" id="KW-1185">Reference proteome</keyword>
<dbReference type="KEGG" id="pph:Ppha_0202"/>
<dbReference type="OrthoDB" id="597820at2"/>
<accession>B4SBB8</accession>
<evidence type="ECO:0000313" key="2">
    <source>
        <dbReference type="Proteomes" id="UP000002724"/>
    </source>
</evidence>
<organism evidence="1 2">
    <name type="scientific">Pelodictyon phaeoclathratiforme (strain DSM 5477 / BU-1)</name>
    <dbReference type="NCBI Taxonomy" id="324925"/>
    <lineage>
        <taxon>Bacteria</taxon>
        <taxon>Pseudomonadati</taxon>
        <taxon>Chlorobiota</taxon>
        <taxon>Chlorobiia</taxon>
        <taxon>Chlorobiales</taxon>
        <taxon>Chlorobiaceae</taxon>
        <taxon>Chlorobium/Pelodictyon group</taxon>
        <taxon>Pelodictyon</taxon>
    </lineage>
</organism>
<dbReference type="Proteomes" id="UP000002724">
    <property type="component" value="Chromosome"/>
</dbReference>
<sequence>MHKEKSLIEIGLVTLVEGTNEFHFTCNAADFAGRQLAEAGFTREIALHVIAEKSADEITITINTSTLADFTCDICLAPVSKNLTGTLVLSYIFGTAHDADHEGDEDYSRLDRNAESIDITGEVCETLLLSLPMKVTCTDNPDCRLYGSTGYMEENEEPQSGTNTLWHESLEKLKKNIVN</sequence>
<dbReference type="RefSeq" id="WP_012507035.1">
    <property type="nucleotide sequence ID" value="NC_011060.1"/>
</dbReference>
<dbReference type="Pfam" id="PF02620">
    <property type="entry name" value="YceD"/>
    <property type="match status" value="1"/>
</dbReference>
<protein>
    <recommendedName>
        <fullName evidence="3">DUF177 domain-containing protein</fullName>
    </recommendedName>
</protein>
<name>B4SBB8_PELPB</name>
<evidence type="ECO:0008006" key="3">
    <source>
        <dbReference type="Google" id="ProtNLM"/>
    </source>
</evidence>
<gene>
    <name evidence="1" type="ordered locus">Ppha_0202</name>
</gene>